<comment type="caution">
    <text evidence="8">The sequence shown here is derived from an EMBL/GenBank/DDBJ whole genome shotgun (WGS) entry which is preliminary data.</text>
</comment>
<keyword evidence="3 6" id="KW-0235">DNA replication</keyword>
<accession>A0A6V7V4I8</accession>
<keyword evidence="6" id="KW-0863">Zinc-finger</keyword>
<dbReference type="PANTHER" id="PTHR10670:SF0">
    <property type="entry name" value="DNA POLYMERASE EPSILON CATALYTIC SUBUNIT A"/>
    <property type="match status" value="1"/>
</dbReference>
<keyword evidence="6" id="KW-0411">Iron-sulfur</keyword>
<organism evidence="8 9">
    <name type="scientific">Meloidogyne enterolobii</name>
    <name type="common">Root-knot nematode worm</name>
    <name type="synonym">Meloidogyne mayaguensis</name>
    <dbReference type="NCBI Taxonomy" id="390850"/>
    <lineage>
        <taxon>Eukaryota</taxon>
        <taxon>Metazoa</taxon>
        <taxon>Ecdysozoa</taxon>
        <taxon>Nematoda</taxon>
        <taxon>Chromadorea</taxon>
        <taxon>Rhabditida</taxon>
        <taxon>Tylenchina</taxon>
        <taxon>Tylenchomorpha</taxon>
        <taxon>Tylenchoidea</taxon>
        <taxon>Meloidogynidae</taxon>
        <taxon>Meloidogyninae</taxon>
        <taxon>Meloidogyne</taxon>
    </lineage>
</organism>
<comment type="similarity">
    <text evidence="6">Belongs to the DNA polymerase type-B family.</text>
</comment>
<keyword evidence="6" id="KW-0479">Metal-binding</keyword>
<keyword evidence="6" id="KW-0004">4Fe-4S</keyword>
<keyword evidence="6" id="KW-0862">Zinc</keyword>
<comment type="catalytic activity">
    <reaction evidence="6">
        <text>DNA(n) + a 2'-deoxyribonucleoside 5'-triphosphate = DNA(n+1) + diphosphate</text>
        <dbReference type="Rhea" id="RHEA:22508"/>
        <dbReference type="Rhea" id="RHEA-COMP:17339"/>
        <dbReference type="Rhea" id="RHEA-COMP:17340"/>
        <dbReference type="ChEBI" id="CHEBI:33019"/>
        <dbReference type="ChEBI" id="CHEBI:61560"/>
        <dbReference type="ChEBI" id="CHEBI:173112"/>
        <dbReference type="EC" id="2.7.7.7"/>
    </reaction>
</comment>
<dbReference type="Pfam" id="PF23250">
    <property type="entry name" value="zf_DPOE_2"/>
    <property type="match status" value="1"/>
</dbReference>
<dbReference type="InterPro" id="IPR054475">
    <property type="entry name" value="Znf-DPOE"/>
</dbReference>
<dbReference type="AlphaFoldDB" id="A0A6V7V4I8"/>
<feature type="domain" description="DNA polymerase-epsilon zinc finger" evidence="7">
    <location>
        <begin position="133"/>
        <end position="188"/>
    </location>
</feature>
<keyword evidence="5 6" id="KW-0238">DNA-binding</keyword>
<keyword evidence="4 6" id="KW-0239">DNA-directed DNA polymerase</keyword>
<evidence type="ECO:0000313" key="9">
    <source>
        <dbReference type="Proteomes" id="UP000580250"/>
    </source>
</evidence>
<comment type="cofactor">
    <cofactor evidence="6">
        <name>[4Fe-4S] cluster</name>
        <dbReference type="ChEBI" id="CHEBI:49883"/>
    </cofactor>
</comment>
<dbReference type="GO" id="GO:0000278">
    <property type="term" value="P:mitotic cell cycle"/>
    <property type="evidence" value="ECO:0007669"/>
    <property type="project" value="TreeGrafter"/>
</dbReference>
<evidence type="ECO:0000256" key="5">
    <source>
        <dbReference type="ARBA" id="ARBA00023125"/>
    </source>
</evidence>
<reference evidence="8 9" key="1">
    <citation type="submission" date="2020-08" db="EMBL/GenBank/DDBJ databases">
        <authorList>
            <person name="Koutsovoulos G."/>
            <person name="Danchin GJ E."/>
        </authorList>
    </citation>
    <scope>NUCLEOTIDE SEQUENCE [LARGE SCALE GENOMIC DNA]</scope>
</reference>
<dbReference type="GO" id="GO:0008310">
    <property type="term" value="F:single-stranded DNA 3'-5' DNA exonuclease activity"/>
    <property type="evidence" value="ECO:0007669"/>
    <property type="project" value="TreeGrafter"/>
</dbReference>
<evidence type="ECO:0000256" key="1">
    <source>
        <dbReference type="ARBA" id="ARBA00022679"/>
    </source>
</evidence>
<dbReference type="GO" id="GO:0003677">
    <property type="term" value="F:DNA binding"/>
    <property type="evidence" value="ECO:0007669"/>
    <property type="project" value="UniProtKB-KW"/>
</dbReference>
<gene>
    <name evidence="8" type="ORF">MENT_LOCUS21249</name>
</gene>
<dbReference type="PANTHER" id="PTHR10670">
    <property type="entry name" value="DNA POLYMERASE EPSILON CATALYTIC SUBUNIT A"/>
    <property type="match status" value="1"/>
</dbReference>
<evidence type="ECO:0000313" key="8">
    <source>
        <dbReference type="EMBL" id="CAD2169887.1"/>
    </source>
</evidence>
<evidence type="ECO:0000256" key="4">
    <source>
        <dbReference type="ARBA" id="ARBA00022932"/>
    </source>
</evidence>
<sequence length="199" mass="22826">MAKENFCLDIPLEFVNCICRVLSVNLALEEVVDNLKSQLLLIIYKDGIISTNQNNWIPPTCVILENIFCQKCSQNGDLDVSNDFGKGGEKQGKEANTNNLPFLCPHCGSEYPLSLIEEMLVERVSKMQTSFALQDWQCVSCKKIGANFLHRHCECSNKFEYTLKPEELIRNLEMVKRVAIKHRLENLEYVIEHVTRCLQ</sequence>
<dbReference type="GO" id="GO:0006272">
    <property type="term" value="P:leading strand elongation"/>
    <property type="evidence" value="ECO:0007669"/>
    <property type="project" value="TreeGrafter"/>
</dbReference>
<dbReference type="GO" id="GO:0008270">
    <property type="term" value="F:zinc ion binding"/>
    <property type="evidence" value="ECO:0007669"/>
    <property type="project" value="UniProtKB-KW"/>
</dbReference>
<dbReference type="GO" id="GO:0008622">
    <property type="term" value="C:epsilon DNA polymerase complex"/>
    <property type="evidence" value="ECO:0007669"/>
    <property type="project" value="InterPro"/>
</dbReference>
<dbReference type="Pfam" id="PF22912">
    <property type="entry name" value="zf-DPOE"/>
    <property type="match status" value="1"/>
</dbReference>
<keyword evidence="1 6" id="KW-0808">Transferase</keyword>
<dbReference type="EC" id="2.7.7.7" evidence="6"/>
<evidence type="ECO:0000256" key="3">
    <source>
        <dbReference type="ARBA" id="ARBA00022705"/>
    </source>
</evidence>
<dbReference type="Proteomes" id="UP000580250">
    <property type="component" value="Unassembled WGS sequence"/>
</dbReference>
<comment type="function">
    <text evidence="6">DNA polymerase II participates in chromosomal DNA replication.</text>
</comment>
<dbReference type="OrthoDB" id="10060449at2759"/>
<keyword evidence="6" id="KW-0408">Iron</keyword>
<dbReference type="GO" id="GO:0006297">
    <property type="term" value="P:nucleotide-excision repair, DNA gap filling"/>
    <property type="evidence" value="ECO:0007669"/>
    <property type="project" value="TreeGrafter"/>
</dbReference>
<evidence type="ECO:0000256" key="2">
    <source>
        <dbReference type="ARBA" id="ARBA00022695"/>
    </source>
</evidence>
<dbReference type="GO" id="GO:0006287">
    <property type="term" value="P:base-excision repair, gap-filling"/>
    <property type="evidence" value="ECO:0007669"/>
    <property type="project" value="TreeGrafter"/>
</dbReference>
<dbReference type="GO" id="GO:0051539">
    <property type="term" value="F:4 iron, 4 sulfur cluster binding"/>
    <property type="evidence" value="ECO:0007669"/>
    <property type="project" value="UniProtKB-KW"/>
</dbReference>
<keyword evidence="6" id="KW-0539">Nucleus</keyword>
<evidence type="ECO:0000256" key="6">
    <source>
        <dbReference type="RuleBase" id="RU365029"/>
    </source>
</evidence>
<evidence type="ECO:0000259" key="7">
    <source>
        <dbReference type="Pfam" id="PF22912"/>
    </source>
</evidence>
<name>A0A6V7V4I8_MELEN</name>
<dbReference type="InterPro" id="IPR029703">
    <property type="entry name" value="POL2"/>
</dbReference>
<dbReference type="EMBL" id="CAJEWN010000159">
    <property type="protein sequence ID" value="CAD2169887.1"/>
    <property type="molecule type" value="Genomic_DNA"/>
</dbReference>
<comment type="subcellular location">
    <subcellularLocation>
        <location evidence="6">Nucleus</location>
    </subcellularLocation>
</comment>
<proteinExistence type="inferred from homology"/>
<dbReference type="GO" id="GO:0045004">
    <property type="term" value="P:DNA replication proofreading"/>
    <property type="evidence" value="ECO:0007669"/>
    <property type="project" value="TreeGrafter"/>
</dbReference>
<dbReference type="GO" id="GO:0003887">
    <property type="term" value="F:DNA-directed DNA polymerase activity"/>
    <property type="evidence" value="ECO:0007669"/>
    <property type="project" value="UniProtKB-KW"/>
</dbReference>
<keyword evidence="2 6" id="KW-0548">Nucleotidyltransferase</keyword>
<protein>
    <recommendedName>
        <fullName evidence="6">DNA polymerase epsilon catalytic subunit</fullName>
        <ecNumber evidence="6">2.7.7.7</ecNumber>
    </recommendedName>
</protein>